<dbReference type="SUPFAM" id="SSF50249">
    <property type="entry name" value="Nucleic acid-binding proteins"/>
    <property type="match status" value="1"/>
</dbReference>
<sequence length="107" mass="12090">MNRNIVVVSGAVVKVEPLRYTPSGLSVIEMILHHRSTQQEVGHEVVTEFEIRVWVAGDMAHRLSTVCVGQRLVCRGFLAPPSRQSRQLVLRANTYQLIEGNRDHESE</sequence>
<keyword evidence="3" id="KW-0238">DNA-binding</keyword>
<dbReference type="NCBIfam" id="TIGR04418">
    <property type="entry name" value="PriB_gamma"/>
    <property type="match status" value="1"/>
</dbReference>
<gene>
    <name evidence="4" type="primary">priB</name>
    <name evidence="4" type="ORF">CARN8_4190006</name>
</gene>
<protein>
    <submittedName>
        <fullName evidence="4">Primosomal replication protein N</fullName>
    </submittedName>
</protein>
<dbReference type="EMBL" id="UOYP01000356">
    <property type="protein sequence ID" value="VAY88858.1"/>
    <property type="molecule type" value="Genomic_DNA"/>
</dbReference>
<name>A0A3P3ZPL3_9ZZZZ</name>
<dbReference type="InterPro" id="IPR000424">
    <property type="entry name" value="Primosome_PriB/ssb"/>
</dbReference>
<dbReference type="PIRSF" id="PIRSF003135">
    <property type="entry name" value="Primosomal_n"/>
    <property type="match status" value="1"/>
</dbReference>
<keyword evidence="1" id="KW-0639">Primosome</keyword>
<accession>A0A3P3ZPL3</accession>
<dbReference type="GO" id="GO:0006269">
    <property type="term" value="P:DNA replication, synthesis of primer"/>
    <property type="evidence" value="ECO:0007669"/>
    <property type="project" value="UniProtKB-KW"/>
</dbReference>
<proteinExistence type="inferred from homology"/>
<dbReference type="GO" id="GO:1990077">
    <property type="term" value="C:primosome complex"/>
    <property type="evidence" value="ECO:0007669"/>
    <property type="project" value="UniProtKB-KW"/>
</dbReference>
<dbReference type="GO" id="GO:0003697">
    <property type="term" value="F:single-stranded DNA binding"/>
    <property type="evidence" value="ECO:0007669"/>
    <property type="project" value="InterPro"/>
</dbReference>
<keyword evidence="2" id="KW-0235">DNA replication</keyword>
<reference evidence="4" key="1">
    <citation type="submission" date="2018-10" db="EMBL/GenBank/DDBJ databases">
        <authorList>
            <person name="Plewniak F."/>
        </authorList>
    </citation>
    <scope>NUCLEOTIDE SEQUENCE</scope>
</reference>
<dbReference type="Gene3D" id="2.40.50.140">
    <property type="entry name" value="Nucleic acid-binding proteins"/>
    <property type="match status" value="1"/>
</dbReference>
<dbReference type="Pfam" id="PF22657">
    <property type="entry name" value="SSB_1"/>
    <property type="match status" value="1"/>
</dbReference>
<evidence type="ECO:0000256" key="2">
    <source>
        <dbReference type="ARBA" id="ARBA00022705"/>
    </source>
</evidence>
<evidence type="ECO:0000256" key="3">
    <source>
        <dbReference type="ARBA" id="ARBA00023125"/>
    </source>
</evidence>
<dbReference type="AlphaFoldDB" id="A0A3P3ZPL3"/>
<dbReference type="PROSITE" id="PS50935">
    <property type="entry name" value="SSB"/>
    <property type="match status" value="1"/>
</dbReference>
<dbReference type="HAMAP" id="MF_00720">
    <property type="entry name" value="PriB"/>
    <property type="match status" value="1"/>
</dbReference>
<organism evidence="4">
    <name type="scientific">mine drainage metagenome</name>
    <dbReference type="NCBI Taxonomy" id="410659"/>
    <lineage>
        <taxon>unclassified sequences</taxon>
        <taxon>metagenomes</taxon>
        <taxon>ecological metagenomes</taxon>
    </lineage>
</organism>
<evidence type="ECO:0000313" key="4">
    <source>
        <dbReference type="EMBL" id="VAY88858.1"/>
    </source>
</evidence>
<evidence type="ECO:0000256" key="1">
    <source>
        <dbReference type="ARBA" id="ARBA00022515"/>
    </source>
</evidence>
<dbReference type="InterPro" id="IPR012340">
    <property type="entry name" value="NA-bd_OB-fold"/>
</dbReference>
<dbReference type="InterPro" id="IPR023646">
    <property type="entry name" value="Prisomal_replication_PriB"/>
</dbReference>